<feature type="domain" description="ABC transporter" evidence="4">
    <location>
        <begin position="4"/>
        <end position="242"/>
    </location>
</feature>
<dbReference type="EMBL" id="JALJXV010000011">
    <property type="protein sequence ID" value="MCP1676773.1"/>
    <property type="molecule type" value="Genomic_DNA"/>
</dbReference>
<evidence type="ECO:0000256" key="1">
    <source>
        <dbReference type="ARBA" id="ARBA00022448"/>
    </source>
</evidence>
<keyword evidence="3 5" id="KW-0067">ATP-binding</keyword>
<dbReference type="InterPro" id="IPR027417">
    <property type="entry name" value="P-loop_NTPase"/>
</dbReference>
<dbReference type="NCBIfam" id="TIGR03411">
    <property type="entry name" value="urea_trans_UrtD"/>
    <property type="match status" value="1"/>
</dbReference>
<dbReference type="Pfam" id="PF00005">
    <property type="entry name" value="ABC_tran"/>
    <property type="match status" value="1"/>
</dbReference>
<dbReference type="Gene3D" id="3.40.50.300">
    <property type="entry name" value="P-loop containing nucleotide triphosphate hydrolases"/>
    <property type="match status" value="1"/>
</dbReference>
<proteinExistence type="predicted"/>
<keyword evidence="2" id="KW-0547">Nucleotide-binding</keyword>
<dbReference type="Pfam" id="PF12399">
    <property type="entry name" value="BCA_ABC_TP_C"/>
    <property type="match status" value="1"/>
</dbReference>
<dbReference type="AlphaFoldDB" id="A0AAE3KDV8"/>
<dbReference type="RefSeq" id="WP_253483876.1">
    <property type="nucleotide sequence ID" value="NZ_JALJXV010000011.1"/>
</dbReference>
<evidence type="ECO:0000256" key="3">
    <source>
        <dbReference type="ARBA" id="ARBA00022840"/>
    </source>
</evidence>
<evidence type="ECO:0000313" key="6">
    <source>
        <dbReference type="Proteomes" id="UP001205843"/>
    </source>
</evidence>
<evidence type="ECO:0000256" key="2">
    <source>
        <dbReference type="ARBA" id="ARBA00022741"/>
    </source>
</evidence>
<dbReference type="InterPro" id="IPR032823">
    <property type="entry name" value="BCA_ABC_TP_C"/>
</dbReference>
<dbReference type="InterPro" id="IPR003593">
    <property type="entry name" value="AAA+_ATPase"/>
</dbReference>
<organism evidence="5 6">
    <name type="scientific">Natronocella acetinitrilica</name>
    <dbReference type="NCBI Taxonomy" id="414046"/>
    <lineage>
        <taxon>Bacteria</taxon>
        <taxon>Pseudomonadati</taxon>
        <taxon>Pseudomonadota</taxon>
        <taxon>Gammaproteobacteria</taxon>
        <taxon>Chromatiales</taxon>
        <taxon>Ectothiorhodospiraceae</taxon>
        <taxon>Natronocella</taxon>
    </lineage>
</organism>
<keyword evidence="1" id="KW-0813">Transport</keyword>
<accession>A0AAE3KDV8</accession>
<dbReference type="InterPro" id="IPR051120">
    <property type="entry name" value="ABC_AA/LPS_Transport"/>
</dbReference>
<dbReference type="GO" id="GO:0016887">
    <property type="term" value="F:ATP hydrolysis activity"/>
    <property type="evidence" value="ECO:0007669"/>
    <property type="project" value="InterPro"/>
</dbReference>
<evidence type="ECO:0000313" key="5">
    <source>
        <dbReference type="EMBL" id="MCP1676773.1"/>
    </source>
</evidence>
<dbReference type="SUPFAM" id="SSF52540">
    <property type="entry name" value="P-loop containing nucleoside triphosphate hydrolases"/>
    <property type="match status" value="1"/>
</dbReference>
<gene>
    <name evidence="5" type="ORF">J2T57_003946</name>
</gene>
<reference evidence="5" key="1">
    <citation type="submission" date="2022-03" db="EMBL/GenBank/DDBJ databases">
        <title>Genomic Encyclopedia of Type Strains, Phase III (KMG-III): the genomes of soil and plant-associated and newly described type strains.</title>
        <authorList>
            <person name="Whitman W."/>
        </authorList>
    </citation>
    <scope>NUCLEOTIDE SEQUENCE</scope>
    <source>
        <strain evidence="5">ANL 6-2</strain>
    </source>
</reference>
<dbReference type="Proteomes" id="UP001205843">
    <property type="component" value="Unassembled WGS sequence"/>
</dbReference>
<dbReference type="PROSITE" id="PS50893">
    <property type="entry name" value="ABC_TRANSPORTER_2"/>
    <property type="match status" value="1"/>
</dbReference>
<comment type="caution">
    <text evidence="5">The sequence shown here is derived from an EMBL/GenBank/DDBJ whole genome shotgun (WGS) entry which is preliminary data.</text>
</comment>
<dbReference type="InterPro" id="IPR017781">
    <property type="entry name" value="ABC_transptr_urea_ATP-bd_UrtD"/>
</dbReference>
<dbReference type="InterPro" id="IPR003439">
    <property type="entry name" value="ABC_transporter-like_ATP-bd"/>
</dbReference>
<keyword evidence="6" id="KW-1185">Reference proteome</keyword>
<protein>
    <submittedName>
        <fullName evidence="5">Urea transport system ATP-binding protein</fullName>
    </submittedName>
</protein>
<dbReference type="PANTHER" id="PTHR45772">
    <property type="entry name" value="CONSERVED COMPONENT OF ABC TRANSPORTER FOR NATURAL AMINO ACIDS-RELATED"/>
    <property type="match status" value="1"/>
</dbReference>
<dbReference type="SMART" id="SM00382">
    <property type="entry name" value="AAA"/>
    <property type="match status" value="1"/>
</dbReference>
<evidence type="ECO:0000259" key="4">
    <source>
        <dbReference type="PROSITE" id="PS50893"/>
    </source>
</evidence>
<dbReference type="CDD" id="cd03219">
    <property type="entry name" value="ABC_Mj1267_LivG_branched"/>
    <property type="match status" value="1"/>
</dbReference>
<dbReference type="GO" id="GO:0005524">
    <property type="term" value="F:ATP binding"/>
    <property type="evidence" value="ECO:0007669"/>
    <property type="project" value="UniProtKB-KW"/>
</dbReference>
<dbReference type="GO" id="GO:0005886">
    <property type="term" value="C:plasma membrane"/>
    <property type="evidence" value="ECO:0007669"/>
    <property type="project" value="TreeGrafter"/>
</dbReference>
<name>A0AAE3KDV8_9GAMM</name>
<dbReference type="PANTHER" id="PTHR45772:SF8">
    <property type="entry name" value="HIGH-AFFINITY BRANCHED-CHAIN AMINO ACID TRANSPORT ATP-BINDING PROTEIN"/>
    <property type="match status" value="1"/>
</dbReference>
<sequence length="248" mass="27127">MAHLELKGLSVQFGGLRAVDGLDLALEHGELRCLLGPNGAGKSTTLDLICGKTEPTGGQIIFDGKDITHLQEFKRARSGIGRKFQTPAIFRELSVIENLELARSHKPGVLASLTVFRTRVQGRLKEVLELVELREHIHTKAGNLSHGQMQWLEIAMLLMQDARLILMDEPTAGMTIQETEKTGEIFNSLKGSHTMIVVEHDMGFVRQIAETVTVMDQGSLLAQGSIQEVENDPAVRAAYLGDGGHDDA</sequence>
<dbReference type="FunFam" id="3.40.50.300:FF:000421">
    <property type="entry name" value="Branched-chain amino acid ABC transporter ATP-binding protein"/>
    <property type="match status" value="1"/>
</dbReference>